<evidence type="ECO:0000313" key="7">
    <source>
        <dbReference type="Proteomes" id="UP001165270"/>
    </source>
</evidence>
<gene>
    <name evidence="6" type="ORF">MQN93_09865</name>
</gene>
<keyword evidence="2 4" id="KW-0238">DNA-binding</keyword>
<evidence type="ECO:0000259" key="5">
    <source>
        <dbReference type="PROSITE" id="PS50977"/>
    </source>
</evidence>
<dbReference type="PRINTS" id="PR00455">
    <property type="entry name" value="HTHTETR"/>
</dbReference>
<sequence length="187" mass="20340">MPRWMPQAKERLRDAAIELSAERGYENVTVTDITERAGLTRRTYSRYFTDKRDAFFAGMEQLAAAVGAAAVEADESLGPWDAAVVALRTVGDQLVQFVPTAELRRQVIRTSPELQERERTKAALVAGSLAEALRGRGAPAPLAGVLAEVGVIAFNAAFDRWLDDPEGAAYSERFDAVVAELTQALDS</sequence>
<keyword evidence="1" id="KW-0805">Transcription regulation</keyword>
<feature type="DNA-binding region" description="H-T-H motif" evidence="4">
    <location>
        <begin position="29"/>
        <end position="48"/>
    </location>
</feature>
<dbReference type="Proteomes" id="UP001165270">
    <property type="component" value="Unassembled WGS sequence"/>
</dbReference>
<dbReference type="PROSITE" id="PS50977">
    <property type="entry name" value="HTH_TETR_2"/>
    <property type="match status" value="1"/>
</dbReference>
<name>A0ABS9XD94_9ACTN</name>
<proteinExistence type="predicted"/>
<dbReference type="RefSeq" id="WP_242709150.1">
    <property type="nucleotide sequence ID" value="NZ_JALDAX010000003.1"/>
</dbReference>
<evidence type="ECO:0000256" key="2">
    <source>
        <dbReference type="ARBA" id="ARBA00023125"/>
    </source>
</evidence>
<evidence type="ECO:0000256" key="3">
    <source>
        <dbReference type="ARBA" id="ARBA00023163"/>
    </source>
</evidence>
<dbReference type="SUPFAM" id="SSF46689">
    <property type="entry name" value="Homeodomain-like"/>
    <property type="match status" value="1"/>
</dbReference>
<protein>
    <submittedName>
        <fullName evidence="6">TetR family transcriptional regulator</fullName>
    </submittedName>
</protein>
<keyword evidence="3" id="KW-0804">Transcription</keyword>
<reference evidence="6" key="1">
    <citation type="submission" date="2022-03" db="EMBL/GenBank/DDBJ databases">
        <title>Streptomyces 7R015 and 7R016 isolated from Barleria lupulina in Thailand.</title>
        <authorList>
            <person name="Kanchanasin P."/>
            <person name="Phongsopitanun W."/>
            <person name="Tanasupawat S."/>
        </authorList>
    </citation>
    <scope>NUCLEOTIDE SEQUENCE</scope>
    <source>
        <strain evidence="6">7R016</strain>
    </source>
</reference>
<organism evidence="6 7">
    <name type="scientific">Streptomyces spinosisporus</name>
    <dbReference type="NCBI Taxonomy" id="2927582"/>
    <lineage>
        <taxon>Bacteria</taxon>
        <taxon>Bacillati</taxon>
        <taxon>Actinomycetota</taxon>
        <taxon>Actinomycetes</taxon>
        <taxon>Kitasatosporales</taxon>
        <taxon>Streptomycetaceae</taxon>
        <taxon>Streptomyces</taxon>
    </lineage>
</organism>
<dbReference type="InterPro" id="IPR050109">
    <property type="entry name" value="HTH-type_TetR-like_transc_reg"/>
</dbReference>
<dbReference type="PANTHER" id="PTHR30055:SF238">
    <property type="entry name" value="MYCOFACTOCIN BIOSYNTHESIS TRANSCRIPTIONAL REGULATOR MFTR-RELATED"/>
    <property type="match status" value="1"/>
</dbReference>
<accession>A0ABS9XD94</accession>
<evidence type="ECO:0000256" key="1">
    <source>
        <dbReference type="ARBA" id="ARBA00023015"/>
    </source>
</evidence>
<dbReference type="InterPro" id="IPR001647">
    <property type="entry name" value="HTH_TetR"/>
</dbReference>
<dbReference type="PANTHER" id="PTHR30055">
    <property type="entry name" value="HTH-TYPE TRANSCRIPTIONAL REGULATOR RUTR"/>
    <property type="match status" value="1"/>
</dbReference>
<comment type="caution">
    <text evidence="6">The sequence shown here is derived from an EMBL/GenBank/DDBJ whole genome shotgun (WGS) entry which is preliminary data.</text>
</comment>
<evidence type="ECO:0000256" key="4">
    <source>
        <dbReference type="PROSITE-ProRule" id="PRU00335"/>
    </source>
</evidence>
<keyword evidence="7" id="KW-1185">Reference proteome</keyword>
<dbReference type="EMBL" id="JALDAX010000003">
    <property type="protein sequence ID" value="MCI3240026.1"/>
    <property type="molecule type" value="Genomic_DNA"/>
</dbReference>
<dbReference type="InterPro" id="IPR009057">
    <property type="entry name" value="Homeodomain-like_sf"/>
</dbReference>
<evidence type="ECO:0000313" key="6">
    <source>
        <dbReference type="EMBL" id="MCI3240026.1"/>
    </source>
</evidence>
<dbReference type="Pfam" id="PF00440">
    <property type="entry name" value="TetR_N"/>
    <property type="match status" value="1"/>
</dbReference>
<dbReference type="Gene3D" id="1.10.357.10">
    <property type="entry name" value="Tetracycline Repressor, domain 2"/>
    <property type="match status" value="1"/>
</dbReference>
<feature type="domain" description="HTH tetR-type" evidence="5">
    <location>
        <begin position="6"/>
        <end position="66"/>
    </location>
</feature>